<feature type="domain" description="Potassium channel" evidence="13">
    <location>
        <begin position="482"/>
        <end position="559"/>
    </location>
</feature>
<keyword evidence="2" id="KW-0813">Transport</keyword>
<feature type="region of interest" description="Disordered" evidence="11">
    <location>
        <begin position="1"/>
        <end position="118"/>
    </location>
</feature>
<proteinExistence type="predicted"/>
<keyword evidence="10" id="KW-0407">Ion channel</keyword>
<feature type="transmembrane region" description="Helical" evidence="12">
    <location>
        <begin position="532"/>
        <end position="550"/>
    </location>
</feature>
<dbReference type="OrthoDB" id="433309at2759"/>
<dbReference type="GO" id="GO:0016020">
    <property type="term" value="C:membrane"/>
    <property type="evidence" value="ECO:0007669"/>
    <property type="project" value="UniProtKB-SubCell"/>
</dbReference>
<keyword evidence="8" id="KW-0406">Ion transport</keyword>
<feature type="transmembrane region" description="Helical" evidence="12">
    <location>
        <begin position="474"/>
        <end position="495"/>
    </location>
</feature>
<evidence type="ECO:0000256" key="11">
    <source>
        <dbReference type="SAM" id="MobiDB-lite"/>
    </source>
</evidence>
<dbReference type="PANTHER" id="PTHR10027:SF10">
    <property type="entry name" value="SLOWPOKE 2, ISOFORM D"/>
    <property type="match status" value="1"/>
</dbReference>
<organism evidence="14 15">
    <name type="scientific">Cyclospora cayetanensis</name>
    <dbReference type="NCBI Taxonomy" id="88456"/>
    <lineage>
        <taxon>Eukaryota</taxon>
        <taxon>Sar</taxon>
        <taxon>Alveolata</taxon>
        <taxon>Apicomplexa</taxon>
        <taxon>Conoidasida</taxon>
        <taxon>Coccidia</taxon>
        <taxon>Eucoccidiorida</taxon>
        <taxon>Eimeriorina</taxon>
        <taxon>Eimeriidae</taxon>
        <taxon>Cyclospora</taxon>
    </lineage>
</organism>
<keyword evidence="6" id="KW-0630">Potassium</keyword>
<feature type="compositionally biased region" description="Low complexity" evidence="11">
    <location>
        <begin position="1"/>
        <end position="16"/>
    </location>
</feature>
<sequence>APAAAPAADAAAASAANPRNTKPTHSWRSERAWQLEAPKGGPFRRETSNGHTSPEAPLPGTTEGGDLTNGETEDPPPGEPPGGWQETHDNAVSGHDSQGSPEAASAADADRSRSFASAEHVDINGIPVERSEMEGPRRFVSDDLSRLWLVYRNSRAGAGQWRAEVSAAQEGSPFGLDASHGFVTHRHTVAGMEAGISEAVWGLEGGQKLVRYCSDAEGFLGVPQLGPQQQRLSSAFRAATSADFFMAPPKKPRTVEAKLRSLLQRLEAESHSDIVSDIPAATVGKAAGGLYSGGPEEEARESRRWGLPWRILSLLGQILLAGCRCWLLPTLTSPAGLLAILARTLAWCGVWLWATTYMERAPGMKGLLNWSFTALPHTYSVVEALFVWMVTGDYCVGLITASSPLNFVLSPHSIIDIVTLPISAMVIRLFVSDPKAQNYPWLLGLGWLRFLRLLRTETVLGTCFPTLSLVSLRVVSIGVSWLMIVLTFAGGIFILEAPDVEANYMSVFDLCFYAVVTVMTVGYGDFAPRTPAGRGLAMCVIVSAFAYLPGEIQRLMEALREPCTSYGTIPTQDEDYLCILGPIQPQQLTAFCFEVGRAFPGSASALLFITPLPVPAYVEACQKAFKHSGVRICIKGGARGALLPSAIRAACTEARAVFVFSNSRPYSITGALPQAFGGRKSAEGPLLAPGSGESGGAAQAVLASCPLSAAGSSSRSSRGESHGECLHLDDEAGKTCSITRGAQVTPSTAWSSQRV</sequence>
<evidence type="ECO:0000259" key="13">
    <source>
        <dbReference type="Pfam" id="PF07885"/>
    </source>
</evidence>
<evidence type="ECO:0000256" key="4">
    <source>
        <dbReference type="ARBA" id="ARBA00022692"/>
    </source>
</evidence>
<keyword evidence="4 12" id="KW-0812">Transmembrane</keyword>
<evidence type="ECO:0000313" key="14">
    <source>
        <dbReference type="Proteomes" id="UP000515125"/>
    </source>
</evidence>
<keyword evidence="5" id="KW-0631">Potassium channel</keyword>
<evidence type="ECO:0000256" key="8">
    <source>
        <dbReference type="ARBA" id="ARBA00023065"/>
    </source>
</evidence>
<name>A0A6P6RYB4_9EIME</name>
<evidence type="ECO:0000256" key="7">
    <source>
        <dbReference type="ARBA" id="ARBA00022989"/>
    </source>
</evidence>
<protein>
    <submittedName>
        <fullName evidence="15">Uncharacterized protein LOC34619308</fullName>
    </submittedName>
</protein>
<feature type="transmembrane region" description="Helical" evidence="12">
    <location>
        <begin position="335"/>
        <end position="355"/>
    </location>
</feature>
<keyword evidence="3" id="KW-0633">Potassium transport</keyword>
<gene>
    <name evidence="15" type="primary">LOC34619308</name>
</gene>
<feature type="compositionally biased region" description="Polar residues" evidence="11">
    <location>
        <begin position="17"/>
        <end position="26"/>
    </location>
</feature>
<evidence type="ECO:0000256" key="10">
    <source>
        <dbReference type="ARBA" id="ARBA00023303"/>
    </source>
</evidence>
<dbReference type="PANTHER" id="PTHR10027">
    <property type="entry name" value="CALCIUM-ACTIVATED POTASSIUM CHANNEL ALPHA CHAIN"/>
    <property type="match status" value="1"/>
</dbReference>
<dbReference type="InterPro" id="IPR013099">
    <property type="entry name" value="K_chnl_dom"/>
</dbReference>
<reference evidence="15" key="1">
    <citation type="submission" date="2025-08" db="UniProtKB">
        <authorList>
            <consortium name="RefSeq"/>
        </authorList>
    </citation>
    <scope>IDENTIFICATION</scope>
</reference>
<accession>A0A6P6RYB4</accession>
<feature type="transmembrane region" description="Helical" evidence="12">
    <location>
        <begin position="507"/>
        <end position="526"/>
    </location>
</feature>
<evidence type="ECO:0000256" key="1">
    <source>
        <dbReference type="ARBA" id="ARBA00004141"/>
    </source>
</evidence>
<dbReference type="Gene3D" id="1.10.287.70">
    <property type="match status" value="1"/>
</dbReference>
<evidence type="ECO:0000313" key="15">
    <source>
        <dbReference type="RefSeq" id="XP_026192484.1"/>
    </source>
</evidence>
<dbReference type="GO" id="GO:0005267">
    <property type="term" value="F:potassium channel activity"/>
    <property type="evidence" value="ECO:0007669"/>
    <property type="project" value="UniProtKB-KW"/>
</dbReference>
<dbReference type="SUPFAM" id="SSF81324">
    <property type="entry name" value="Voltage-gated potassium channels"/>
    <property type="match status" value="1"/>
</dbReference>
<evidence type="ECO:0000256" key="2">
    <source>
        <dbReference type="ARBA" id="ARBA00022448"/>
    </source>
</evidence>
<dbReference type="GeneID" id="34619308"/>
<feature type="transmembrane region" description="Helical" evidence="12">
    <location>
        <begin position="367"/>
        <end position="389"/>
    </location>
</feature>
<dbReference type="AlphaFoldDB" id="A0A6P6RYB4"/>
<comment type="subcellular location">
    <subcellularLocation>
        <location evidence="1">Membrane</location>
        <topology evidence="1">Multi-pass membrane protein</topology>
    </subcellularLocation>
</comment>
<dbReference type="Proteomes" id="UP000515125">
    <property type="component" value="Unplaced"/>
</dbReference>
<keyword evidence="14" id="KW-1185">Reference proteome</keyword>
<evidence type="ECO:0000256" key="6">
    <source>
        <dbReference type="ARBA" id="ARBA00022958"/>
    </source>
</evidence>
<evidence type="ECO:0000256" key="3">
    <source>
        <dbReference type="ARBA" id="ARBA00022538"/>
    </source>
</evidence>
<dbReference type="Pfam" id="PF07885">
    <property type="entry name" value="Ion_trans_2"/>
    <property type="match status" value="1"/>
</dbReference>
<dbReference type="InterPro" id="IPR047871">
    <property type="entry name" value="K_chnl_Slo-like"/>
</dbReference>
<feature type="transmembrane region" description="Helical" evidence="12">
    <location>
        <begin position="409"/>
        <end position="431"/>
    </location>
</feature>
<evidence type="ECO:0000256" key="5">
    <source>
        <dbReference type="ARBA" id="ARBA00022826"/>
    </source>
</evidence>
<evidence type="ECO:0000256" key="9">
    <source>
        <dbReference type="ARBA" id="ARBA00023136"/>
    </source>
</evidence>
<dbReference type="RefSeq" id="XP_026192484.1">
    <property type="nucleotide sequence ID" value="XM_026336699.1"/>
</dbReference>
<evidence type="ECO:0000256" key="12">
    <source>
        <dbReference type="SAM" id="Phobius"/>
    </source>
</evidence>
<keyword evidence="9 12" id="KW-0472">Membrane</keyword>
<feature type="non-terminal residue" evidence="15">
    <location>
        <position position="1"/>
    </location>
</feature>
<keyword evidence="7 12" id="KW-1133">Transmembrane helix</keyword>